<protein>
    <recommendedName>
        <fullName evidence="2 9">DNA-directed RNA polymerase</fullName>
        <ecNumber evidence="2 9">2.7.7.6</ecNumber>
    </recommendedName>
</protein>
<reference evidence="10" key="1">
    <citation type="submission" date="2022-03" db="EMBL/GenBank/DDBJ databases">
        <authorList>
            <person name="Martin C."/>
        </authorList>
    </citation>
    <scope>NUCLEOTIDE SEQUENCE</scope>
</reference>
<dbReference type="Proteomes" id="UP000749559">
    <property type="component" value="Unassembled WGS sequence"/>
</dbReference>
<dbReference type="InterPro" id="IPR046950">
    <property type="entry name" value="DNA-dir_Rpol_C_phage-type"/>
</dbReference>
<evidence type="ECO:0000256" key="9">
    <source>
        <dbReference type="RuleBase" id="RU003805"/>
    </source>
</evidence>
<dbReference type="Gene3D" id="1.10.1320.10">
    <property type="entry name" value="DNA-directed RNA polymerase, N-terminal domain"/>
    <property type="match status" value="1"/>
</dbReference>
<sequence length="1406" mass="160666">MSQIFRIHGLRLHLKISDAANVQNKFVSFQRCLNCETLQSTIHEKGRTSRGFYRYSTLPIVNSTPRTKKPKKKKNFKKRIIEQELVKVLDWRLQRLKPSCNTDTSPVIQHYSNCDGSFNPGIFKPHRATLPNSFIQNSVPNRTTDTSKFFTQDGNKTVFTSTDWVNVLHSKMKKAKPSNQQWLNRVSTFKQQMNKVVQDSYHEEIMKPENESKSSSELCDTEVPGKNFEVEYKQCVNSGAISLEQLESELQGSETVTSSQDIIKETDVVDTRLDPIEIDLNKLVDIPHKDNTSIKKAKIVKANKSDVTKSKKQNAIEKEIKEIEQLRKSLEDKTLDMMKLDPDLLVKALGNKAAANIIIEKRHMDKITKEFNASLEAYVTACISCDMLEPAQHTPNCYSCKNIAPSLLQKGYVIKDAEIYNRLMHAMAKQGRLRDIIALFDNMETNRVAPTLQSYAATLECLNRQTLLAGKKNVPFDYDTAEMILHDIHKQKFKLKDILSSCAFQMDEKEQVIQAIKKCDKNFKANPVQIAKHYSCDLLSDLNDLSNEVPPDNPFANVLPVGDLTKQAIEQYQLETQDHISVQSIEKRDPENAEKEKEMGVKLKKLQHAWRNSLKAGFERKLKELENDRTRTIHLGLYPYLKLFPPETYVELMMQEIQRLGLASEMFSPSMFILATTLGHRLMQKYVIHTKHKAGSAKKIRKMYHEYISKYNASQLKEGNHREMWQTLCQKFTDGPTLDVKDPLWPEQVMRDVGHFMYNIILSETKIAAGNTPVSGIKSIPAFYNIYRNHSNKMKEEVKPHPALVRLYRDVGIRSLTFDIYEVPMLVPPIPWTSVRSGGFMLASTKLVRLPEAHPEQHEVMAACPPEQLYPVLDSLNTLSSCAWKINKEVLDIIIDVFNSKGDKNLDIPPPISECPSIPHLDRNMDRKERAQVYQDRLHLKQQKSEMYSLWCNELYRLSIANQFRDCIFWFPHNMDFRGRVYPCPPHFNHLGSDVVRGMLQFAQGKPLGDSGLNWLKIHLINLTGFKKRSSNADRLAFADDHMADILDSADNPMTGNKWWQSSDEPWQTLACCMEIANAVRSPSISKHICHFPVHQDGSCNGLQHYAALGRDQAGAASVNVAPGDVPADVYSDVVALVEEERAIDAENGNDIAKCLEGFIRRKVIKQTVMTTVYGVTKYGAKAQILRQLKDIPEFPQSEAWAASIYLADKTFTCLQGMFPATKEIQDWLTLTAELIAKTYSQPVDWVTPVGLPVIQPYYKVIKKAGGITLQKPNSQKQKNAFPPNFIHSLDSTHMMLTSIHCLRAGITFASVHDCFWTHPCDVEIMNRICREQFLALHNQPILEDLSKHFIERFKSFKHDSMFGERTSRYKAERLAREFLDNLTSNLPSRGDFDLSEVLDSTYFFS</sequence>
<keyword evidence="5 9" id="KW-0548">Nucleotidyltransferase</keyword>
<dbReference type="SMART" id="SM01311">
    <property type="entry name" value="RPOL_N"/>
    <property type="match status" value="1"/>
</dbReference>
<dbReference type="Pfam" id="PF00940">
    <property type="entry name" value="RNA_pol"/>
    <property type="match status" value="1"/>
</dbReference>
<evidence type="ECO:0000256" key="7">
    <source>
        <dbReference type="ARBA" id="ARBA00023163"/>
    </source>
</evidence>
<keyword evidence="3 9" id="KW-0240">DNA-directed RNA polymerase</keyword>
<evidence type="ECO:0000256" key="8">
    <source>
        <dbReference type="ARBA" id="ARBA00048552"/>
    </source>
</evidence>
<dbReference type="Pfam" id="PF14700">
    <property type="entry name" value="RPOL_N"/>
    <property type="match status" value="1"/>
</dbReference>
<accession>A0A8J1UV13</accession>
<keyword evidence="4 9" id="KW-0808">Transferase</keyword>
<evidence type="ECO:0000256" key="2">
    <source>
        <dbReference type="ARBA" id="ARBA00012418"/>
    </source>
</evidence>
<dbReference type="PANTHER" id="PTHR10102:SF0">
    <property type="entry name" value="DNA-DIRECTED RNA POLYMERASE, MITOCHONDRIAL"/>
    <property type="match status" value="1"/>
</dbReference>
<dbReference type="Gene3D" id="1.10.287.280">
    <property type="match status" value="1"/>
</dbReference>
<dbReference type="GO" id="GO:0006390">
    <property type="term" value="P:mitochondrial transcription"/>
    <property type="evidence" value="ECO:0007669"/>
    <property type="project" value="TreeGrafter"/>
</dbReference>
<evidence type="ECO:0000313" key="11">
    <source>
        <dbReference type="Proteomes" id="UP000749559"/>
    </source>
</evidence>
<comment type="function">
    <text evidence="9">DNA-dependent RNA polymerase catalyzes the transcription of DNA into RNA using the four ribonucleoside triphosphates as substrates.</text>
</comment>
<dbReference type="GO" id="GO:0003899">
    <property type="term" value="F:DNA-directed RNA polymerase activity"/>
    <property type="evidence" value="ECO:0007669"/>
    <property type="project" value="UniProtKB-EC"/>
</dbReference>
<dbReference type="InterPro" id="IPR002092">
    <property type="entry name" value="DNA-dir_Rpol_phage-type"/>
</dbReference>
<dbReference type="InterPro" id="IPR037159">
    <property type="entry name" value="RNA_POL_N_sf"/>
</dbReference>
<dbReference type="OrthoDB" id="276422at2759"/>
<dbReference type="PANTHER" id="PTHR10102">
    <property type="entry name" value="DNA-DIRECTED RNA POLYMERASE, MITOCHONDRIAL"/>
    <property type="match status" value="1"/>
</dbReference>
<evidence type="ECO:0000256" key="1">
    <source>
        <dbReference type="ARBA" id="ARBA00009493"/>
    </source>
</evidence>
<evidence type="ECO:0000256" key="3">
    <source>
        <dbReference type="ARBA" id="ARBA00022478"/>
    </source>
</evidence>
<name>A0A8J1UV13_OWEFU</name>
<proteinExistence type="inferred from homology"/>
<dbReference type="EC" id="2.7.7.6" evidence="2 9"/>
<keyword evidence="7 9" id="KW-0804">Transcription</keyword>
<evidence type="ECO:0000256" key="5">
    <source>
        <dbReference type="ARBA" id="ARBA00022695"/>
    </source>
</evidence>
<gene>
    <name evidence="10" type="ORF">OFUS_LOCUS396</name>
</gene>
<dbReference type="InterPro" id="IPR011990">
    <property type="entry name" value="TPR-like_helical_dom_sf"/>
</dbReference>
<comment type="catalytic activity">
    <reaction evidence="8 9">
        <text>RNA(n) + a ribonucleoside 5'-triphosphate = RNA(n+1) + diphosphate</text>
        <dbReference type="Rhea" id="RHEA:21248"/>
        <dbReference type="Rhea" id="RHEA-COMP:14527"/>
        <dbReference type="Rhea" id="RHEA-COMP:17342"/>
        <dbReference type="ChEBI" id="CHEBI:33019"/>
        <dbReference type="ChEBI" id="CHEBI:61557"/>
        <dbReference type="ChEBI" id="CHEBI:140395"/>
        <dbReference type="EC" id="2.7.7.6"/>
    </reaction>
</comment>
<dbReference type="GO" id="GO:0034245">
    <property type="term" value="C:mitochondrial DNA-directed RNA polymerase complex"/>
    <property type="evidence" value="ECO:0007669"/>
    <property type="project" value="TreeGrafter"/>
</dbReference>
<comment type="similarity">
    <text evidence="1 9">Belongs to the phage and mitochondrial RNA polymerase family.</text>
</comment>
<dbReference type="PROSITE" id="PS51375">
    <property type="entry name" value="PPR"/>
    <property type="match status" value="1"/>
</dbReference>
<dbReference type="InterPro" id="IPR002885">
    <property type="entry name" value="PPR_rpt"/>
</dbReference>
<keyword evidence="6" id="KW-0809">Transit peptide</keyword>
<keyword evidence="11" id="KW-1185">Reference proteome</keyword>
<dbReference type="Gene3D" id="1.25.40.10">
    <property type="entry name" value="Tetratricopeptide repeat domain"/>
    <property type="match status" value="1"/>
</dbReference>
<dbReference type="NCBIfam" id="TIGR00756">
    <property type="entry name" value="PPR"/>
    <property type="match status" value="1"/>
</dbReference>
<dbReference type="Gene3D" id="1.10.150.20">
    <property type="entry name" value="5' to 3' exonuclease, C-terminal subdomain"/>
    <property type="match status" value="1"/>
</dbReference>
<dbReference type="FunFam" id="1.10.287.280:FF:000001">
    <property type="entry name" value="DNA-directed RNA polymerase"/>
    <property type="match status" value="1"/>
</dbReference>
<dbReference type="SUPFAM" id="SSF56672">
    <property type="entry name" value="DNA/RNA polymerases"/>
    <property type="match status" value="1"/>
</dbReference>
<organism evidence="10 11">
    <name type="scientific">Owenia fusiformis</name>
    <name type="common">Polychaete worm</name>
    <dbReference type="NCBI Taxonomy" id="6347"/>
    <lineage>
        <taxon>Eukaryota</taxon>
        <taxon>Metazoa</taxon>
        <taxon>Spiralia</taxon>
        <taxon>Lophotrochozoa</taxon>
        <taxon>Annelida</taxon>
        <taxon>Polychaeta</taxon>
        <taxon>Sedentaria</taxon>
        <taxon>Canalipalpata</taxon>
        <taxon>Sabellida</taxon>
        <taxon>Oweniida</taxon>
        <taxon>Oweniidae</taxon>
        <taxon>Owenia</taxon>
    </lineage>
</organism>
<dbReference type="GO" id="GO:0001018">
    <property type="term" value="F:mitochondrial promoter sequence-specific DNA binding"/>
    <property type="evidence" value="ECO:0007669"/>
    <property type="project" value="TreeGrafter"/>
</dbReference>
<dbReference type="PROSITE" id="PS00489">
    <property type="entry name" value="RNA_POL_PHAGE_2"/>
    <property type="match status" value="1"/>
</dbReference>
<dbReference type="InterPro" id="IPR043502">
    <property type="entry name" value="DNA/RNA_pol_sf"/>
</dbReference>
<dbReference type="EMBL" id="CAIIXF020000001">
    <property type="protein sequence ID" value="CAH1772672.1"/>
    <property type="molecule type" value="Genomic_DNA"/>
</dbReference>
<dbReference type="PROSITE" id="PS00900">
    <property type="entry name" value="RNA_POL_PHAGE_1"/>
    <property type="match status" value="1"/>
</dbReference>
<dbReference type="InterPro" id="IPR029262">
    <property type="entry name" value="RPOL_N"/>
</dbReference>
<evidence type="ECO:0000256" key="4">
    <source>
        <dbReference type="ARBA" id="ARBA00022679"/>
    </source>
</evidence>
<evidence type="ECO:0000313" key="10">
    <source>
        <dbReference type="EMBL" id="CAH1772672.1"/>
    </source>
</evidence>
<comment type="caution">
    <text evidence="10">The sequence shown here is derived from an EMBL/GenBank/DDBJ whole genome shotgun (WGS) entry which is preliminary data.</text>
</comment>
<evidence type="ECO:0000256" key="6">
    <source>
        <dbReference type="ARBA" id="ARBA00022946"/>
    </source>
</evidence>